<dbReference type="RefSeq" id="WP_118942264.1">
    <property type="nucleotide sequence ID" value="NZ_CP032125.1"/>
</dbReference>
<evidence type="ECO:0000313" key="2">
    <source>
        <dbReference type="Proteomes" id="UP000261704"/>
    </source>
</evidence>
<gene>
    <name evidence="1" type="ORF">BAR1_06465</name>
</gene>
<dbReference type="EMBL" id="CP032125">
    <property type="protein sequence ID" value="AXX97607.1"/>
    <property type="molecule type" value="Genomic_DNA"/>
</dbReference>
<name>A0A347UFH9_9RHOB</name>
<evidence type="ECO:0000313" key="1">
    <source>
        <dbReference type="EMBL" id="AXX97607.1"/>
    </source>
</evidence>
<reference evidence="1 2" key="1">
    <citation type="submission" date="2018-09" db="EMBL/GenBank/DDBJ databases">
        <title>Profundibacter amoris BAR1 gen. nov., sp. nov., a new member of the Roseobacter clade isolated at Lokis Castle Vent Field on the Arctic Mid-Oceanic Ridge.</title>
        <authorList>
            <person name="Le Moine Bauer S."/>
            <person name="Sjoeberg A.G."/>
            <person name="L'Haridon S."/>
            <person name="Stokke R."/>
            <person name="Roalkvam I."/>
            <person name="Steen I.H."/>
            <person name="Dahle H."/>
        </authorList>
    </citation>
    <scope>NUCLEOTIDE SEQUENCE [LARGE SCALE GENOMIC DNA]</scope>
    <source>
        <strain evidence="1 2">BAR1</strain>
    </source>
</reference>
<keyword evidence="2" id="KW-1185">Reference proteome</keyword>
<organism evidence="1 2">
    <name type="scientific">Profundibacter amoris</name>
    <dbReference type="NCBI Taxonomy" id="2171755"/>
    <lineage>
        <taxon>Bacteria</taxon>
        <taxon>Pseudomonadati</taxon>
        <taxon>Pseudomonadota</taxon>
        <taxon>Alphaproteobacteria</taxon>
        <taxon>Rhodobacterales</taxon>
        <taxon>Paracoccaceae</taxon>
        <taxon>Profundibacter</taxon>
    </lineage>
</organism>
<protein>
    <submittedName>
        <fullName evidence="1">Uncharacterized protein</fullName>
    </submittedName>
</protein>
<accession>A0A347UFH9</accession>
<proteinExistence type="predicted"/>
<dbReference type="AlphaFoldDB" id="A0A347UFH9"/>
<dbReference type="Proteomes" id="UP000261704">
    <property type="component" value="Chromosome"/>
</dbReference>
<dbReference type="KEGG" id="pamo:BAR1_06465"/>
<sequence length="103" mass="11965">MLLAVMGFVAFKGLKYLQSPENLGYQGAEITSIEVDKRVGMQGYDYTVILTNGIKVHVRNSDWQPDRDVGGKVCLRRIHDRFHNREWYEFGMQYHCAPNKGWL</sequence>